<organism evidence="1 3">
    <name type="scientific">Streptomyces fulvorobeus</name>
    <dbReference type="NCBI Taxonomy" id="284028"/>
    <lineage>
        <taxon>Bacteria</taxon>
        <taxon>Bacillati</taxon>
        <taxon>Actinomycetota</taxon>
        <taxon>Actinomycetes</taxon>
        <taxon>Kitasatosporales</taxon>
        <taxon>Streptomycetaceae</taxon>
        <taxon>Streptomyces</taxon>
    </lineage>
</organism>
<accession>A0A7J0C542</accession>
<proteinExistence type="predicted"/>
<reference evidence="2 4" key="2">
    <citation type="submission" date="2020-07" db="EMBL/GenBank/DDBJ databases">
        <title>Sequencing the genomes of 1000 actinobacteria strains.</title>
        <authorList>
            <person name="Klenk H.-P."/>
        </authorList>
    </citation>
    <scope>NUCLEOTIDE SEQUENCE [LARGE SCALE GENOMIC DNA]</scope>
    <source>
        <strain evidence="2 4">DSM 41455</strain>
    </source>
</reference>
<evidence type="ECO:0000313" key="1">
    <source>
        <dbReference type="EMBL" id="GFM97003.1"/>
    </source>
</evidence>
<evidence type="ECO:0000313" key="2">
    <source>
        <dbReference type="EMBL" id="NYE40700.1"/>
    </source>
</evidence>
<dbReference type="Proteomes" id="UP000530403">
    <property type="component" value="Unassembled WGS sequence"/>
</dbReference>
<keyword evidence="3" id="KW-1185">Reference proteome</keyword>
<dbReference type="RefSeq" id="WP_173313134.1">
    <property type="nucleotide sequence ID" value="NZ_BAAAUE010000007.1"/>
</dbReference>
<dbReference type="EMBL" id="BLWC01000001">
    <property type="protein sequence ID" value="GFM97003.1"/>
    <property type="molecule type" value="Genomic_DNA"/>
</dbReference>
<dbReference type="Proteomes" id="UP000498980">
    <property type="component" value="Unassembled WGS sequence"/>
</dbReference>
<protein>
    <submittedName>
        <fullName evidence="1">Uncharacterized protein</fullName>
    </submittedName>
</protein>
<evidence type="ECO:0000313" key="4">
    <source>
        <dbReference type="Proteomes" id="UP000530403"/>
    </source>
</evidence>
<sequence>MAVPAPPVPFLVHLVDGRTWSGAEFSPGGFVCVHTPEGPSSICTIATSVDELLADRAPGHPLHGARIERYT</sequence>
<name>A0A7J0C542_9ACTN</name>
<dbReference type="AlphaFoldDB" id="A0A7J0C542"/>
<reference evidence="1 3" key="1">
    <citation type="submission" date="2020-05" db="EMBL/GenBank/DDBJ databases">
        <title>Whole genome shotgun sequence of Streptomyces fulvorobeus NBRC 15897.</title>
        <authorList>
            <person name="Komaki H."/>
            <person name="Tamura T."/>
        </authorList>
    </citation>
    <scope>NUCLEOTIDE SEQUENCE [LARGE SCALE GENOMIC DNA]</scope>
    <source>
        <strain evidence="1 3">NBRC 15897</strain>
    </source>
</reference>
<gene>
    <name evidence="2" type="ORF">HEB29_001711</name>
    <name evidence="1" type="ORF">Sfulv_18140</name>
</gene>
<dbReference type="EMBL" id="JACCCF010000001">
    <property type="protein sequence ID" value="NYE40700.1"/>
    <property type="molecule type" value="Genomic_DNA"/>
</dbReference>
<evidence type="ECO:0000313" key="3">
    <source>
        <dbReference type="Proteomes" id="UP000498980"/>
    </source>
</evidence>
<comment type="caution">
    <text evidence="1">The sequence shown here is derived from an EMBL/GenBank/DDBJ whole genome shotgun (WGS) entry which is preliminary data.</text>
</comment>